<comment type="caution">
    <text evidence="2">The sequence shown here is derived from an EMBL/GenBank/DDBJ whole genome shotgun (WGS) entry which is preliminary data.</text>
</comment>
<name>A0A9P4R503_9PLEO</name>
<accession>A0A9P4R503</accession>
<dbReference type="AlphaFoldDB" id="A0A9P4R503"/>
<evidence type="ECO:0000313" key="3">
    <source>
        <dbReference type="Proteomes" id="UP000799444"/>
    </source>
</evidence>
<feature type="region of interest" description="Disordered" evidence="1">
    <location>
        <begin position="184"/>
        <end position="234"/>
    </location>
</feature>
<protein>
    <submittedName>
        <fullName evidence="2">Uncharacterized protein</fullName>
    </submittedName>
</protein>
<dbReference type="EMBL" id="ML996107">
    <property type="protein sequence ID" value="KAF2738849.1"/>
    <property type="molecule type" value="Genomic_DNA"/>
</dbReference>
<evidence type="ECO:0000256" key="1">
    <source>
        <dbReference type="SAM" id="MobiDB-lite"/>
    </source>
</evidence>
<feature type="region of interest" description="Disordered" evidence="1">
    <location>
        <begin position="73"/>
        <end position="94"/>
    </location>
</feature>
<gene>
    <name evidence="2" type="ORF">EJ04DRAFT_27957</name>
</gene>
<organism evidence="2 3">
    <name type="scientific">Polyplosphaeria fusca</name>
    <dbReference type="NCBI Taxonomy" id="682080"/>
    <lineage>
        <taxon>Eukaryota</taxon>
        <taxon>Fungi</taxon>
        <taxon>Dikarya</taxon>
        <taxon>Ascomycota</taxon>
        <taxon>Pezizomycotina</taxon>
        <taxon>Dothideomycetes</taxon>
        <taxon>Pleosporomycetidae</taxon>
        <taxon>Pleosporales</taxon>
        <taxon>Tetraplosphaeriaceae</taxon>
        <taxon>Polyplosphaeria</taxon>
    </lineage>
</organism>
<reference evidence="2" key="1">
    <citation type="journal article" date="2020" name="Stud. Mycol.">
        <title>101 Dothideomycetes genomes: a test case for predicting lifestyles and emergence of pathogens.</title>
        <authorList>
            <person name="Haridas S."/>
            <person name="Albert R."/>
            <person name="Binder M."/>
            <person name="Bloem J."/>
            <person name="Labutti K."/>
            <person name="Salamov A."/>
            <person name="Andreopoulos B."/>
            <person name="Baker S."/>
            <person name="Barry K."/>
            <person name="Bills G."/>
            <person name="Bluhm B."/>
            <person name="Cannon C."/>
            <person name="Castanera R."/>
            <person name="Culley D."/>
            <person name="Daum C."/>
            <person name="Ezra D."/>
            <person name="Gonzalez J."/>
            <person name="Henrissat B."/>
            <person name="Kuo A."/>
            <person name="Liang C."/>
            <person name="Lipzen A."/>
            <person name="Lutzoni F."/>
            <person name="Magnuson J."/>
            <person name="Mondo S."/>
            <person name="Nolan M."/>
            <person name="Ohm R."/>
            <person name="Pangilinan J."/>
            <person name="Park H.-J."/>
            <person name="Ramirez L."/>
            <person name="Alfaro M."/>
            <person name="Sun H."/>
            <person name="Tritt A."/>
            <person name="Yoshinaga Y."/>
            <person name="Zwiers L.-H."/>
            <person name="Turgeon B."/>
            <person name="Goodwin S."/>
            <person name="Spatafora J."/>
            <person name="Crous P."/>
            <person name="Grigoriev I."/>
        </authorList>
    </citation>
    <scope>NUCLEOTIDE SEQUENCE</scope>
    <source>
        <strain evidence="2">CBS 125425</strain>
    </source>
</reference>
<keyword evidence="3" id="KW-1185">Reference proteome</keyword>
<evidence type="ECO:0000313" key="2">
    <source>
        <dbReference type="EMBL" id="KAF2738849.1"/>
    </source>
</evidence>
<dbReference type="Proteomes" id="UP000799444">
    <property type="component" value="Unassembled WGS sequence"/>
</dbReference>
<sequence>MSDNELGVVWLESSCEVSSWVMETEKRLAEGAEELEISTRARARATCYWAGRGVREVKGGACRPRAGQASPVVEAARANDRRRGSRRPRRADEQRGGRRLRVFFVAGCLRHLLTLHTARRAGSWSRRCADWWACVRRVRDEKSCCSRLTGKGVKDAAEGRSVAAPALHISPLLPLLLGAKTARVRQNPRQTEPTSPRAAPAHAHAHARGPGQAVALAHTSSPKATPDLGERSSA</sequence>
<proteinExistence type="predicted"/>